<dbReference type="Proteomes" id="UP000635885">
    <property type="component" value="Unassembled WGS sequence"/>
</dbReference>
<name>A0ABQ1N4D6_9BACT</name>
<evidence type="ECO:0000256" key="1">
    <source>
        <dbReference type="SAM" id="Phobius"/>
    </source>
</evidence>
<reference evidence="3" key="1">
    <citation type="journal article" date="2019" name="Int. J. Syst. Evol. Microbiol.">
        <title>The Global Catalogue of Microorganisms (GCM) 10K type strain sequencing project: providing services to taxonomists for standard genome sequencing and annotation.</title>
        <authorList>
            <consortium name="The Broad Institute Genomics Platform"/>
            <consortium name="The Broad Institute Genome Sequencing Center for Infectious Disease"/>
            <person name="Wu L."/>
            <person name="Ma J."/>
        </authorList>
    </citation>
    <scope>NUCLEOTIDE SEQUENCE [LARGE SCALE GENOMIC DNA]</scope>
    <source>
        <strain evidence="3">CGMCC 1.12479</strain>
    </source>
</reference>
<feature type="transmembrane region" description="Helical" evidence="1">
    <location>
        <begin position="33"/>
        <end position="54"/>
    </location>
</feature>
<keyword evidence="1" id="KW-1133">Transmembrane helix</keyword>
<feature type="transmembrane region" description="Helical" evidence="1">
    <location>
        <begin position="9"/>
        <end position="27"/>
    </location>
</feature>
<keyword evidence="1" id="KW-0812">Transmembrane</keyword>
<keyword evidence="3" id="KW-1185">Reference proteome</keyword>
<evidence type="ECO:0000313" key="3">
    <source>
        <dbReference type="Proteomes" id="UP000635885"/>
    </source>
</evidence>
<proteinExistence type="predicted"/>
<evidence type="ECO:0000313" key="2">
    <source>
        <dbReference type="EMBL" id="GGC53623.1"/>
    </source>
</evidence>
<dbReference type="EMBL" id="BMFD01000022">
    <property type="protein sequence ID" value="GGC53623.1"/>
    <property type="molecule type" value="Genomic_DNA"/>
</dbReference>
<protein>
    <submittedName>
        <fullName evidence="2">Uncharacterized protein</fullName>
    </submittedName>
</protein>
<feature type="transmembrane region" description="Helical" evidence="1">
    <location>
        <begin position="122"/>
        <end position="148"/>
    </location>
</feature>
<gene>
    <name evidence="2" type="ORF">GCM10010993_35050</name>
</gene>
<comment type="caution">
    <text evidence="2">The sequence shown here is derived from an EMBL/GenBank/DDBJ whole genome shotgun (WGS) entry which is preliminary data.</text>
</comment>
<keyword evidence="1" id="KW-0472">Membrane</keyword>
<sequence length="210" mass="23699">MATYQGRRGLMLYCALILLIAGFVYLARGENRMLMIVIFLMLLSTALLVGAEVLNKSSLFSTVMDRGMEDTRSKVSDCFYEDMSTRDWLIGKGLLGQYFCPGVDWDENALYRKVIETGFLQIILKGGVVSLGLLLLIMIPASILGIFFSKNLITKAFGLWIFIGLVNMYPSSVDTFTLNYLMMWIGVGICYSKEIRNLNDATIMQYLKKL</sequence>
<organism evidence="2 3">
    <name type="scientific">Belliella aquatica</name>
    <dbReference type="NCBI Taxonomy" id="1323734"/>
    <lineage>
        <taxon>Bacteria</taxon>
        <taxon>Pseudomonadati</taxon>
        <taxon>Bacteroidota</taxon>
        <taxon>Cytophagia</taxon>
        <taxon>Cytophagales</taxon>
        <taxon>Cyclobacteriaceae</taxon>
        <taxon>Belliella</taxon>
    </lineage>
</organism>
<accession>A0ABQ1N4D6</accession>